<feature type="domain" description="Transglutaminase-like" evidence="1">
    <location>
        <begin position="176"/>
        <end position="252"/>
    </location>
</feature>
<dbReference type="RefSeq" id="WP_171162737.1">
    <property type="nucleotide sequence ID" value="NZ_CP053073.1"/>
</dbReference>
<organism evidence="2 3">
    <name type="scientific">Usitatibacter palustris</name>
    <dbReference type="NCBI Taxonomy" id="2732487"/>
    <lineage>
        <taxon>Bacteria</taxon>
        <taxon>Pseudomonadati</taxon>
        <taxon>Pseudomonadota</taxon>
        <taxon>Betaproteobacteria</taxon>
        <taxon>Nitrosomonadales</taxon>
        <taxon>Usitatibacteraceae</taxon>
        <taxon>Usitatibacter</taxon>
    </lineage>
</organism>
<dbReference type="InterPro" id="IPR013589">
    <property type="entry name" value="Bac_transglu_N"/>
</dbReference>
<accession>A0A6M4HAL0</accession>
<name>A0A6M4HAL0_9PROT</name>
<dbReference type="InterPro" id="IPR038765">
    <property type="entry name" value="Papain-like_cys_pep_sf"/>
</dbReference>
<dbReference type="InParanoid" id="A0A6M4HAL0"/>
<proteinExistence type="predicted"/>
<protein>
    <recommendedName>
        <fullName evidence="1">Transglutaminase-like domain-containing protein</fullName>
    </recommendedName>
</protein>
<dbReference type="AlphaFoldDB" id="A0A6M4HAL0"/>
<dbReference type="InterPro" id="IPR018667">
    <property type="entry name" value="DUF2126"/>
</dbReference>
<evidence type="ECO:0000313" key="2">
    <source>
        <dbReference type="EMBL" id="QJR15454.1"/>
    </source>
</evidence>
<dbReference type="PANTHER" id="PTHR33490:SF1">
    <property type="entry name" value="SLL1233 PROTEIN"/>
    <property type="match status" value="1"/>
</dbReference>
<sequence>MTIKVALHHRTRYVFDRLVGLSPHEVRLRPAAHARTPIESYSLTVKPEKHFLNWQQDPYGNWLARLVFPEKSRELEVTVDLVANMTVVNPFDFFVDPRADTFPFAYTPENERELAPYLEVEPPTPRVTAWVERARKEILASSPTTVDFLVAINARLAADVRYLIRMEPGIQPPELTLERCEGSCRDSAWLLVQILRRLGLAARFASGYLIQLVADVKPLDGPAGTTKDFTDLHAWCEAYVPGAGWVGLDPTSGLLTGEGHIPLACTALPSSAAPVSGFTDVCNATLDFEMSVTRLHEDPRVTKPYTEAQWKAIDALGQSVDRELKAADVRLTLGGEPTFVSIDDMEGPEWNFTAHSEKKLELATKLVGRLRDRFAPGGVVHFGQGKWYPGEPLPRWALTCLWRRDGEPLWDSSTEVSATPATGEDARRFATELAGALGLATDYVLPAYDDPWKVLRDESELPLNIDPLTHDLADVKMRDKLRAQLAGSLGKPVGYVLPLRAHPRAKASAPTTWESSPWPLRRGHVFALEGDSSLGYRLPLGSLPEKLPDESAEAIASDPFERRDALGKRVKAKAAPVSADARKKAAAARMVVRTALCVEPRNGVLNVFLPPVTNLEDFIALIGAIEDTSQAIGRPIRLEGYPPPDDPRLARFAVTPDPGVIEVNIHPSSGWDELKERVSVLYEEARLCRLGTEKFMLDGRHTGTGGGNHVTLGGATAADSPLLRRPDLLRSLISFWQNHPSLSYLFSGAFVGPTSQSPRVDEARDDALYELEIAFEQMAATFEIGKPNEKPWLVDRLLRNFLVDLTGNTHRAEFSIDKLYAPGSATGRLGLLEFRAFEMPPHWQMSLLQMLLLRALIARFWKTPYDERLVHWGTRLHDEFMLPHFVAQDLGLVIADLERAGYPFKHAWFAPFLEFRFPRFGSATYEGMTLELRQAIEPWHVLGEEVVQTGTSRYVDSSIERMQVKATRLNDTRYAVACNGRLVPMTPTGRPGEFVAGVRFRAWAPPSALHPTIGLHAPLVFDFVDLRHERSIGGCTYHVVHQGGRSYDTFPVNALEAEARRVARFHATGHTPGPMTVNVEARNPRFPTTLDLRRMPQD</sequence>
<dbReference type="Gene3D" id="3.10.620.30">
    <property type="match status" value="1"/>
</dbReference>
<dbReference type="Pfam" id="PF08379">
    <property type="entry name" value="Bact_transglu_N"/>
    <property type="match status" value="1"/>
</dbReference>
<dbReference type="Pfam" id="PF09899">
    <property type="entry name" value="DUF2126"/>
    <property type="match status" value="1"/>
</dbReference>
<evidence type="ECO:0000313" key="3">
    <source>
        <dbReference type="Proteomes" id="UP000503096"/>
    </source>
</evidence>
<keyword evidence="3" id="KW-1185">Reference proteome</keyword>
<dbReference type="Proteomes" id="UP000503096">
    <property type="component" value="Chromosome"/>
</dbReference>
<dbReference type="InterPro" id="IPR002931">
    <property type="entry name" value="Transglutaminase-like"/>
</dbReference>
<gene>
    <name evidence="2" type="ORF">DSM104440_02275</name>
</gene>
<reference evidence="2 3" key="1">
    <citation type="submission" date="2020-04" db="EMBL/GenBank/DDBJ databases">
        <title>Usitatibacter rugosus gen. nov., sp. nov. and Usitatibacter palustris sp. nov., novel members of Usitatibacteraceae fam. nov. within the order Nitrosomonadales isolated from soil.</title>
        <authorList>
            <person name="Huber K.J."/>
            <person name="Neumann-Schaal M."/>
            <person name="Geppert A."/>
            <person name="Luckner M."/>
            <person name="Wanner G."/>
            <person name="Overmann J."/>
        </authorList>
    </citation>
    <scope>NUCLEOTIDE SEQUENCE [LARGE SCALE GENOMIC DNA]</scope>
    <source>
        <strain evidence="2 3">Swamp67</strain>
    </source>
</reference>
<dbReference type="SUPFAM" id="SSF54001">
    <property type="entry name" value="Cysteine proteinases"/>
    <property type="match status" value="1"/>
</dbReference>
<dbReference type="PANTHER" id="PTHR33490">
    <property type="entry name" value="BLR5614 PROTEIN-RELATED"/>
    <property type="match status" value="1"/>
</dbReference>
<dbReference type="KEGG" id="upl:DSM104440_02275"/>
<evidence type="ECO:0000259" key="1">
    <source>
        <dbReference type="SMART" id="SM00460"/>
    </source>
</evidence>
<dbReference type="Pfam" id="PF01841">
    <property type="entry name" value="Transglut_core"/>
    <property type="match status" value="1"/>
</dbReference>
<dbReference type="SMART" id="SM00460">
    <property type="entry name" value="TGc"/>
    <property type="match status" value="1"/>
</dbReference>
<dbReference type="EMBL" id="CP053073">
    <property type="protein sequence ID" value="QJR15454.1"/>
    <property type="molecule type" value="Genomic_DNA"/>
</dbReference>